<dbReference type="Proteomes" id="UP001178508">
    <property type="component" value="Chromosome 14"/>
</dbReference>
<dbReference type="GO" id="GO:0005886">
    <property type="term" value="C:plasma membrane"/>
    <property type="evidence" value="ECO:0007669"/>
    <property type="project" value="TreeGrafter"/>
</dbReference>
<organism evidence="4 5">
    <name type="scientific">Xyrichtys novacula</name>
    <name type="common">Pearly razorfish</name>
    <name type="synonym">Hemipteronotus novacula</name>
    <dbReference type="NCBI Taxonomy" id="13765"/>
    <lineage>
        <taxon>Eukaryota</taxon>
        <taxon>Metazoa</taxon>
        <taxon>Chordata</taxon>
        <taxon>Craniata</taxon>
        <taxon>Vertebrata</taxon>
        <taxon>Euteleostomi</taxon>
        <taxon>Actinopterygii</taxon>
        <taxon>Neopterygii</taxon>
        <taxon>Teleostei</taxon>
        <taxon>Neoteleostei</taxon>
        <taxon>Acanthomorphata</taxon>
        <taxon>Eupercaria</taxon>
        <taxon>Labriformes</taxon>
        <taxon>Labridae</taxon>
        <taxon>Xyrichtys</taxon>
    </lineage>
</organism>
<gene>
    <name evidence="4" type="ORF">XNOV1_A013777</name>
</gene>
<dbReference type="GO" id="GO:0004896">
    <property type="term" value="F:cytokine receptor activity"/>
    <property type="evidence" value="ECO:0007669"/>
    <property type="project" value="TreeGrafter"/>
</dbReference>
<evidence type="ECO:0000313" key="4">
    <source>
        <dbReference type="EMBL" id="CAJ1073057.1"/>
    </source>
</evidence>
<evidence type="ECO:0000259" key="3">
    <source>
        <dbReference type="Pfam" id="PF09294"/>
    </source>
</evidence>
<keyword evidence="4" id="KW-0675">Receptor</keyword>
<feature type="chain" id="PRO_5043897789" evidence="1">
    <location>
        <begin position="25"/>
        <end position="305"/>
    </location>
</feature>
<dbReference type="PANTHER" id="PTHR20859">
    <property type="entry name" value="INTERFERON/INTERLEUKIN RECEPTOR"/>
    <property type="match status" value="1"/>
</dbReference>
<evidence type="ECO:0000259" key="2">
    <source>
        <dbReference type="Pfam" id="PF01108"/>
    </source>
</evidence>
<feature type="signal peptide" evidence="1">
    <location>
        <begin position="1"/>
        <end position="24"/>
    </location>
</feature>
<name>A0AAV1GG93_XYRNO</name>
<dbReference type="CDD" id="cd00063">
    <property type="entry name" value="FN3"/>
    <property type="match status" value="1"/>
</dbReference>
<dbReference type="EMBL" id="OY660877">
    <property type="protein sequence ID" value="CAJ1073057.1"/>
    <property type="molecule type" value="Genomic_DNA"/>
</dbReference>
<dbReference type="InterPro" id="IPR036116">
    <property type="entry name" value="FN3_sf"/>
</dbReference>
<evidence type="ECO:0000313" key="5">
    <source>
        <dbReference type="Proteomes" id="UP001178508"/>
    </source>
</evidence>
<dbReference type="SUPFAM" id="SSF49265">
    <property type="entry name" value="Fibronectin type III"/>
    <property type="match status" value="2"/>
</dbReference>
<feature type="domain" description="Interferon/interleukin receptor" evidence="3">
    <location>
        <begin position="153"/>
        <end position="215"/>
    </location>
</feature>
<dbReference type="InterPro" id="IPR050650">
    <property type="entry name" value="Type-II_Cytokine-TF_Rcpt"/>
</dbReference>
<feature type="domain" description="Fibronectin type-III" evidence="2">
    <location>
        <begin position="6"/>
        <end position="115"/>
    </location>
</feature>
<keyword evidence="1" id="KW-0732">Signal</keyword>
<dbReference type="Gene3D" id="2.60.40.10">
    <property type="entry name" value="Immunoglobulins"/>
    <property type="match status" value="2"/>
</dbReference>
<reference evidence="4" key="1">
    <citation type="submission" date="2023-08" db="EMBL/GenBank/DDBJ databases">
        <authorList>
            <person name="Alioto T."/>
            <person name="Alioto T."/>
            <person name="Gomez Garrido J."/>
        </authorList>
    </citation>
    <scope>NUCLEOTIDE SEQUENCE</scope>
</reference>
<dbReference type="AlphaFoldDB" id="A0AAV1GG93"/>
<dbReference type="InterPro" id="IPR003961">
    <property type="entry name" value="FN3_dom"/>
</dbReference>
<evidence type="ECO:0000256" key="1">
    <source>
        <dbReference type="SAM" id="SignalP"/>
    </source>
</evidence>
<dbReference type="Pfam" id="PF01108">
    <property type="entry name" value="Tissue_fac"/>
    <property type="match status" value="1"/>
</dbReference>
<dbReference type="PANTHER" id="PTHR20859:SF48">
    <property type="entry name" value="INTERLEUKIN-20 RECEPTOR SUBUNIT BETA"/>
    <property type="match status" value="1"/>
</dbReference>
<keyword evidence="5" id="KW-1185">Reference proteome</keyword>
<dbReference type="GO" id="GO:0042015">
    <property type="term" value="F:interleukin-20 binding"/>
    <property type="evidence" value="ECO:0007669"/>
    <property type="project" value="TreeGrafter"/>
</dbReference>
<protein>
    <submittedName>
        <fullName evidence="4">Cytokine receptor family member B16</fullName>
    </submittedName>
</protein>
<dbReference type="Pfam" id="PF09294">
    <property type="entry name" value="Interfer-bind"/>
    <property type="match status" value="1"/>
</dbReference>
<accession>A0AAV1GG93</accession>
<dbReference type="InterPro" id="IPR015373">
    <property type="entry name" value="Interferon/interleukin_rcp_dom"/>
</dbReference>
<sequence length="305" mass="33993">MTLSLLVLTAMMTVLLDFRNSVWMLPSPSSVSMDSVNMRHVLKWLPLQASCDTAVLYSVQFQGEFELTFRNGSWLPAHECQLTPHTHCDLTFDLGSDSDYNLRVRAQCGSDLSDWSLSGPFNRRQTVLTVPEMTVTAVGDALQVMFDKLPVTVGVSVTVWKKGDELQADVFTVPSGQKVLHIAALQEDEVYCIRAHTTVNTELHSSSTDTQCVHITGPDAAWKAPTTVTATVIITAGVLFAVFWSIVHCRSDACQAYFRKEQLPRSLKSDWDIRIQVSSEEAELCEQIHVVQSDKLELEELKRGS</sequence>
<proteinExistence type="predicted"/>
<dbReference type="InterPro" id="IPR013783">
    <property type="entry name" value="Ig-like_fold"/>
</dbReference>